<gene>
    <name evidence="2" type="ORF">MM415B02609_0009</name>
</gene>
<organism evidence="2">
    <name type="scientific">viral metagenome</name>
    <dbReference type="NCBI Taxonomy" id="1070528"/>
    <lineage>
        <taxon>unclassified sequences</taxon>
        <taxon>metagenomes</taxon>
        <taxon>organismal metagenomes</taxon>
    </lineage>
</organism>
<name>A0A6M3L6G2_9ZZZZ</name>
<dbReference type="EMBL" id="MT142823">
    <property type="protein sequence ID" value="QJA89101.1"/>
    <property type="molecule type" value="Genomic_DNA"/>
</dbReference>
<accession>A0A6M3L6G2</accession>
<reference evidence="2" key="1">
    <citation type="submission" date="2020-03" db="EMBL/GenBank/DDBJ databases">
        <title>The deep terrestrial virosphere.</title>
        <authorList>
            <person name="Holmfeldt K."/>
            <person name="Nilsson E."/>
            <person name="Simone D."/>
            <person name="Lopez-Fernandez M."/>
            <person name="Wu X."/>
            <person name="de Brujin I."/>
            <person name="Lundin D."/>
            <person name="Andersson A."/>
            <person name="Bertilsson S."/>
            <person name="Dopson M."/>
        </authorList>
    </citation>
    <scope>NUCLEOTIDE SEQUENCE</scope>
    <source>
        <strain evidence="2">MM415B02609</strain>
    </source>
</reference>
<dbReference type="AlphaFoldDB" id="A0A6M3L6G2"/>
<dbReference type="InterPro" id="IPR025874">
    <property type="entry name" value="DZR"/>
</dbReference>
<sequence>MAKKIKLENINEIRQEHKHDGIDYNKSKFCPKCGAKTTSLIVVEEYVCQGCRHLVQPLEEFCGFCGESLVDSNLIEHHISISQVDDVLFQTIKGKIK</sequence>
<protein>
    <recommendedName>
        <fullName evidence="1">DZANK-type domain-containing protein</fullName>
    </recommendedName>
</protein>
<evidence type="ECO:0000313" key="2">
    <source>
        <dbReference type="EMBL" id="QJA89101.1"/>
    </source>
</evidence>
<feature type="domain" description="DZANK-type" evidence="1">
    <location>
        <begin position="25"/>
        <end position="66"/>
    </location>
</feature>
<proteinExistence type="predicted"/>
<dbReference type="Pfam" id="PF12773">
    <property type="entry name" value="DZR"/>
    <property type="match status" value="1"/>
</dbReference>
<evidence type="ECO:0000259" key="1">
    <source>
        <dbReference type="Pfam" id="PF12773"/>
    </source>
</evidence>